<gene>
    <name evidence="1" type="ORF">LK09_07675</name>
</gene>
<comment type="caution">
    <text evidence="1">The sequence shown here is derived from an EMBL/GenBank/DDBJ whole genome shotgun (WGS) entry which is preliminary data.</text>
</comment>
<dbReference type="EMBL" id="JTDK01000006">
    <property type="protein sequence ID" value="KHK98775.1"/>
    <property type="molecule type" value="Genomic_DNA"/>
</dbReference>
<protein>
    <submittedName>
        <fullName evidence="1">Uncharacterized protein</fullName>
    </submittedName>
</protein>
<accession>A0A0B2A6U1</accession>
<proteinExistence type="predicted"/>
<dbReference type="Proteomes" id="UP000031030">
    <property type="component" value="Unassembled WGS sequence"/>
</dbReference>
<keyword evidence="2" id="KW-1185">Reference proteome</keyword>
<sequence length="64" mass="6737">MSGEPPVAPKLIREHAPNLADPADIVKISSVAGRTARAGSAFALSRPRHLVLNEILLGRANEAL</sequence>
<dbReference type="RefSeq" id="WP_039397622.1">
    <property type="nucleotide sequence ID" value="NZ_JTDK01000006.1"/>
</dbReference>
<reference evidence="1 2" key="1">
    <citation type="submission" date="2014-11" db="EMBL/GenBank/DDBJ databases">
        <title>Genome sequence of Microbacterium mangrovi MUSC 115(T).</title>
        <authorList>
            <person name="Lee L.-H."/>
        </authorList>
    </citation>
    <scope>NUCLEOTIDE SEQUENCE [LARGE SCALE GENOMIC DNA]</scope>
    <source>
        <strain evidence="1 2">MUSC 115</strain>
    </source>
</reference>
<evidence type="ECO:0000313" key="1">
    <source>
        <dbReference type="EMBL" id="KHK98775.1"/>
    </source>
</evidence>
<evidence type="ECO:0000313" key="2">
    <source>
        <dbReference type="Proteomes" id="UP000031030"/>
    </source>
</evidence>
<dbReference type="AlphaFoldDB" id="A0A0B2A6U1"/>
<dbReference type="STRING" id="1348253.LK09_07675"/>
<name>A0A0B2A6U1_9MICO</name>
<organism evidence="1 2">
    <name type="scientific">Microbacterium mangrovi</name>
    <dbReference type="NCBI Taxonomy" id="1348253"/>
    <lineage>
        <taxon>Bacteria</taxon>
        <taxon>Bacillati</taxon>
        <taxon>Actinomycetota</taxon>
        <taxon>Actinomycetes</taxon>
        <taxon>Micrococcales</taxon>
        <taxon>Microbacteriaceae</taxon>
        <taxon>Microbacterium</taxon>
    </lineage>
</organism>